<gene>
    <name evidence="9" type="ORF">HF682_08190</name>
</gene>
<comment type="catalytic activity">
    <reaction evidence="1 8">
        <text>a myo-inositol phosphate + H2O = myo-inositol + phosphate</text>
        <dbReference type="Rhea" id="RHEA:24056"/>
        <dbReference type="ChEBI" id="CHEBI:15377"/>
        <dbReference type="ChEBI" id="CHEBI:17268"/>
        <dbReference type="ChEBI" id="CHEBI:43474"/>
        <dbReference type="ChEBI" id="CHEBI:84139"/>
        <dbReference type="EC" id="3.1.3.25"/>
    </reaction>
</comment>
<dbReference type="InterPro" id="IPR020583">
    <property type="entry name" value="Inositol_monoP_metal-BS"/>
</dbReference>
<dbReference type="InterPro" id="IPR020550">
    <property type="entry name" value="Inositol_monophosphatase_CS"/>
</dbReference>
<dbReference type="PROSITE" id="PS00630">
    <property type="entry name" value="IMP_2"/>
    <property type="match status" value="1"/>
</dbReference>
<dbReference type="InterPro" id="IPR000760">
    <property type="entry name" value="Inositol_monophosphatase-like"/>
</dbReference>
<dbReference type="PRINTS" id="PR01959">
    <property type="entry name" value="SBIMPHPHTASE"/>
</dbReference>
<accession>A0A847S804</accession>
<keyword evidence="4 7" id="KW-0479">Metal-binding</keyword>
<dbReference type="PANTHER" id="PTHR20854:SF4">
    <property type="entry name" value="INOSITOL-1-MONOPHOSPHATASE-RELATED"/>
    <property type="match status" value="1"/>
</dbReference>
<dbReference type="PROSITE" id="PS00629">
    <property type="entry name" value="IMP_1"/>
    <property type="match status" value="1"/>
</dbReference>
<dbReference type="PANTHER" id="PTHR20854">
    <property type="entry name" value="INOSITOL MONOPHOSPHATASE"/>
    <property type="match status" value="1"/>
</dbReference>
<feature type="binding site" evidence="7">
    <location>
        <position position="87"/>
    </location>
    <ligand>
        <name>Mg(2+)</name>
        <dbReference type="ChEBI" id="CHEBI:18420"/>
        <label>1</label>
        <note>catalytic</note>
    </ligand>
</feature>
<dbReference type="Gene3D" id="3.40.190.80">
    <property type="match status" value="1"/>
</dbReference>
<dbReference type="CDD" id="cd01639">
    <property type="entry name" value="IMPase"/>
    <property type="match status" value="1"/>
</dbReference>
<comment type="caution">
    <text evidence="9">The sequence shown here is derived from an EMBL/GenBank/DDBJ whole genome shotgun (WGS) entry which is preliminary data.</text>
</comment>
<dbReference type="GO" id="GO:0046854">
    <property type="term" value="P:phosphatidylinositol phosphate biosynthetic process"/>
    <property type="evidence" value="ECO:0007669"/>
    <property type="project" value="InterPro"/>
</dbReference>
<evidence type="ECO:0000256" key="8">
    <source>
        <dbReference type="RuleBase" id="RU364068"/>
    </source>
</evidence>
<dbReference type="EC" id="3.1.3.25" evidence="8"/>
<comment type="cofactor">
    <cofactor evidence="2 7 8">
        <name>Mg(2+)</name>
        <dbReference type="ChEBI" id="CHEBI:18420"/>
    </cofactor>
</comment>
<dbReference type="InterPro" id="IPR022337">
    <property type="entry name" value="Inositol_monophosphatase_SuhB"/>
</dbReference>
<dbReference type="Gene3D" id="3.30.540.10">
    <property type="entry name" value="Fructose-1,6-Bisphosphatase, subunit A, domain 1"/>
    <property type="match status" value="1"/>
</dbReference>
<dbReference type="EMBL" id="JABAIM010000001">
    <property type="protein sequence ID" value="NLR75137.1"/>
    <property type="molecule type" value="Genomic_DNA"/>
</dbReference>
<name>A0A847S804_9NEIS</name>
<dbReference type="GO" id="GO:0007165">
    <property type="term" value="P:signal transduction"/>
    <property type="evidence" value="ECO:0007669"/>
    <property type="project" value="TreeGrafter"/>
</dbReference>
<dbReference type="FunFam" id="3.30.540.10:FF:000003">
    <property type="entry name" value="Inositol-1-monophosphatase"/>
    <property type="match status" value="1"/>
</dbReference>
<dbReference type="GO" id="GO:0008934">
    <property type="term" value="F:inositol monophosphate 1-phosphatase activity"/>
    <property type="evidence" value="ECO:0007669"/>
    <property type="project" value="InterPro"/>
</dbReference>
<evidence type="ECO:0000256" key="2">
    <source>
        <dbReference type="ARBA" id="ARBA00001946"/>
    </source>
</evidence>
<dbReference type="Pfam" id="PF00459">
    <property type="entry name" value="Inositol_P"/>
    <property type="match status" value="1"/>
</dbReference>
<organism evidence="9 10">
    <name type="scientific">Leeia aquatica</name>
    <dbReference type="NCBI Taxonomy" id="2725557"/>
    <lineage>
        <taxon>Bacteria</taxon>
        <taxon>Pseudomonadati</taxon>
        <taxon>Pseudomonadota</taxon>
        <taxon>Betaproteobacteria</taxon>
        <taxon>Neisseriales</taxon>
        <taxon>Leeiaceae</taxon>
        <taxon>Leeia</taxon>
    </lineage>
</organism>
<feature type="binding site" evidence="7">
    <location>
        <position position="69"/>
    </location>
    <ligand>
        <name>Mg(2+)</name>
        <dbReference type="ChEBI" id="CHEBI:18420"/>
        <label>1</label>
        <note>catalytic</note>
    </ligand>
</feature>
<dbReference type="Proteomes" id="UP000587991">
    <property type="component" value="Unassembled WGS sequence"/>
</dbReference>
<evidence type="ECO:0000256" key="6">
    <source>
        <dbReference type="ARBA" id="ARBA00022842"/>
    </source>
</evidence>
<proteinExistence type="inferred from homology"/>
<evidence type="ECO:0000256" key="7">
    <source>
        <dbReference type="PIRSR" id="PIRSR600760-2"/>
    </source>
</evidence>
<keyword evidence="6 7" id="KW-0460">Magnesium</keyword>
<evidence type="ECO:0000256" key="5">
    <source>
        <dbReference type="ARBA" id="ARBA00022801"/>
    </source>
</evidence>
<dbReference type="PRINTS" id="PR00377">
    <property type="entry name" value="IMPHPHTASES"/>
</dbReference>
<dbReference type="FunFam" id="3.40.190.80:FF:000002">
    <property type="entry name" value="Inositol-1-monophosphatase"/>
    <property type="match status" value="1"/>
</dbReference>
<protein>
    <recommendedName>
        <fullName evidence="8">Inositol-1-monophosphatase</fullName>
        <ecNumber evidence="8">3.1.3.25</ecNumber>
    </recommendedName>
</protein>
<evidence type="ECO:0000256" key="4">
    <source>
        <dbReference type="ARBA" id="ARBA00022723"/>
    </source>
</evidence>
<keyword evidence="10" id="KW-1185">Reference proteome</keyword>
<dbReference type="GO" id="GO:0046872">
    <property type="term" value="F:metal ion binding"/>
    <property type="evidence" value="ECO:0007669"/>
    <property type="project" value="UniProtKB-KW"/>
</dbReference>
<dbReference type="InterPro" id="IPR033942">
    <property type="entry name" value="IMPase"/>
</dbReference>
<keyword evidence="5 8" id="KW-0378">Hydrolase</keyword>
<dbReference type="RefSeq" id="WP_168876688.1">
    <property type="nucleotide sequence ID" value="NZ_JABAIM010000001.1"/>
</dbReference>
<reference evidence="9 10" key="1">
    <citation type="submission" date="2020-04" db="EMBL/GenBank/DDBJ databases">
        <title>Draft genome of Leeia sp. IMCC25680.</title>
        <authorList>
            <person name="Song J."/>
            <person name="Cho J.-C."/>
        </authorList>
    </citation>
    <scope>NUCLEOTIDE SEQUENCE [LARGE SCALE GENOMIC DNA]</scope>
    <source>
        <strain evidence="9 10">IMCC25680</strain>
    </source>
</reference>
<evidence type="ECO:0000256" key="1">
    <source>
        <dbReference type="ARBA" id="ARBA00001033"/>
    </source>
</evidence>
<sequence length="274" mass="30017">MQSHPMLNTAVKAARRAAGIITRASRNLDTLTVQHKQPNDLVSEVDRAAEAAIIETILDAYPHHAILAEESGVTGESDYQWIIDPLDGTTNFLHGFPHYCISIALQHKGQITQAVVYDPNRNHLFTASRGGGAYLDNRRIRVSRRLQLSEALLTTGFPYRDFSNLDSYFAMLKDFTTKARAIRRPGSAALDLAHVAAGWFDGFWEYGLSPWDIAAGVLLVQEAGGLVADFHGGEDYMQSGNVVAGTPRVFGQMMQVITPHLPKPVDPDSFAAGN</sequence>
<feature type="binding site" evidence="7">
    <location>
        <position position="86"/>
    </location>
    <ligand>
        <name>Mg(2+)</name>
        <dbReference type="ChEBI" id="CHEBI:18420"/>
        <label>1</label>
        <note>catalytic</note>
    </ligand>
</feature>
<feature type="binding site" evidence="7">
    <location>
        <position position="84"/>
    </location>
    <ligand>
        <name>Mg(2+)</name>
        <dbReference type="ChEBI" id="CHEBI:18420"/>
        <label>1</label>
        <note>catalytic</note>
    </ligand>
</feature>
<dbReference type="AlphaFoldDB" id="A0A847S804"/>
<dbReference type="GO" id="GO:0006020">
    <property type="term" value="P:inositol metabolic process"/>
    <property type="evidence" value="ECO:0007669"/>
    <property type="project" value="TreeGrafter"/>
</dbReference>
<dbReference type="SUPFAM" id="SSF56655">
    <property type="entry name" value="Carbohydrate phosphatase"/>
    <property type="match status" value="1"/>
</dbReference>
<evidence type="ECO:0000313" key="10">
    <source>
        <dbReference type="Proteomes" id="UP000587991"/>
    </source>
</evidence>
<feature type="binding site" evidence="7">
    <location>
        <position position="212"/>
    </location>
    <ligand>
        <name>Mg(2+)</name>
        <dbReference type="ChEBI" id="CHEBI:18420"/>
        <label>1</label>
        <note>catalytic</note>
    </ligand>
</feature>
<evidence type="ECO:0000313" key="9">
    <source>
        <dbReference type="EMBL" id="NLR75137.1"/>
    </source>
</evidence>
<comment type="similarity">
    <text evidence="3 8">Belongs to the inositol monophosphatase superfamily.</text>
</comment>
<evidence type="ECO:0000256" key="3">
    <source>
        <dbReference type="ARBA" id="ARBA00009759"/>
    </source>
</evidence>